<evidence type="ECO:0000256" key="3">
    <source>
        <dbReference type="ARBA" id="ARBA00022801"/>
    </source>
</evidence>
<comment type="similarity">
    <text evidence="1">Belongs to the acyl coenzyme A hydrolase family.</text>
</comment>
<accession>A0A2P6NB66</accession>
<evidence type="ECO:0000313" key="7">
    <source>
        <dbReference type="Proteomes" id="UP000241769"/>
    </source>
</evidence>
<reference evidence="6 7" key="1">
    <citation type="journal article" date="2018" name="Genome Biol. Evol.">
        <title>Multiple Roots of Fruiting Body Formation in Amoebozoa.</title>
        <authorList>
            <person name="Hillmann F."/>
            <person name="Forbes G."/>
            <person name="Novohradska S."/>
            <person name="Ferling I."/>
            <person name="Riege K."/>
            <person name="Groth M."/>
            <person name="Westermann M."/>
            <person name="Marz M."/>
            <person name="Spaller T."/>
            <person name="Winckler T."/>
            <person name="Schaap P."/>
            <person name="Glockner G."/>
        </authorList>
    </citation>
    <scope>NUCLEOTIDE SEQUENCE [LARGE SCALE GENOMIC DNA]</scope>
    <source>
        <strain evidence="6 7">Jena</strain>
    </source>
</reference>
<organism evidence="6 7">
    <name type="scientific">Planoprotostelium fungivorum</name>
    <dbReference type="NCBI Taxonomy" id="1890364"/>
    <lineage>
        <taxon>Eukaryota</taxon>
        <taxon>Amoebozoa</taxon>
        <taxon>Evosea</taxon>
        <taxon>Variosea</taxon>
        <taxon>Cavosteliida</taxon>
        <taxon>Cavosteliaceae</taxon>
        <taxon>Planoprotostelium</taxon>
    </lineage>
</organism>
<dbReference type="InterPro" id="IPR029069">
    <property type="entry name" value="HotDog_dom_sf"/>
</dbReference>
<dbReference type="GO" id="GO:0047617">
    <property type="term" value="F:fatty acyl-CoA hydrolase activity"/>
    <property type="evidence" value="ECO:0007669"/>
    <property type="project" value="TreeGrafter"/>
</dbReference>
<keyword evidence="7" id="KW-1185">Reference proteome</keyword>
<dbReference type="PROSITE" id="PS51770">
    <property type="entry name" value="HOTDOG_ACOT"/>
    <property type="match status" value="2"/>
</dbReference>
<dbReference type="AlphaFoldDB" id="A0A2P6NB66"/>
<evidence type="ECO:0000259" key="5">
    <source>
        <dbReference type="PROSITE" id="PS51770"/>
    </source>
</evidence>
<dbReference type="FunCoup" id="A0A2P6NB66">
    <property type="interactions" value="193"/>
</dbReference>
<dbReference type="PANTHER" id="PTHR12655:SF0">
    <property type="entry name" value="ACYL-COENZYME A THIOESTERASE 9, MITOCHONDRIAL"/>
    <property type="match status" value="1"/>
</dbReference>
<dbReference type="Pfam" id="PF03061">
    <property type="entry name" value="4HBT"/>
    <property type="match status" value="1"/>
</dbReference>
<dbReference type="InterPro" id="IPR006683">
    <property type="entry name" value="Thioestr_dom"/>
</dbReference>
<name>A0A2P6NB66_9EUKA</name>
<protein>
    <recommendedName>
        <fullName evidence="5">HotDog ACOT-type domain-containing protein</fullName>
    </recommendedName>
</protein>
<sequence>MLSSSLLAATPQTPNWKIHRTGITALLWGQRQLEIQKQRLNETKGLIVPHVLTPKKPSDSIVEISLPFGSNSELRDQYLSPFGHIRIGRLLEDLDAMAGNIAFLHADDGNPGSAPLVIVTASLDRIHLHRPLMPDQDLVLRGQVTWVGRSSMEIEISANSTHDNAPSIVAVFTMVATDPMTKKSTQVNPLEPVTEEEKKRFDLGERNRQNSLANEPPTVDERLVLHRVFMEWNKKVDNADYVTMSSTARQSVILCQPSERNFANKIFGGYLMRSGFELAFSTAYLFCKTRPSFEAMDDTTFHRPVEIGSILCLKAQVVYSKEGHVMVQVRAHVTDPKIGKEELTNVFNFTFKCEQPEQGAGALRRVYPESYAEAMAFLEGRRLFHQHQTSCQ</sequence>
<keyword evidence="3" id="KW-0378">Hydrolase</keyword>
<evidence type="ECO:0000313" key="6">
    <source>
        <dbReference type="EMBL" id="PRP81190.1"/>
    </source>
</evidence>
<dbReference type="EMBL" id="MDYQ01000129">
    <property type="protein sequence ID" value="PRP81190.1"/>
    <property type="molecule type" value="Genomic_DNA"/>
</dbReference>
<keyword evidence="4" id="KW-0809">Transit peptide</keyword>
<dbReference type="STRING" id="1890364.A0A2P6NB66"/>
<evidence type="ECO:0000256" key="1">
    <source>
        <dbReference type="ARBA" id="ARBA00010458"/>
    </source>
</evidence>
<keyword evidence="2" id="KW-0677">Repeat</keyword>
<dbReference type="InterPro" id="IPR033120">
    <property type="entry name" value="HOTDOG_ACOT"/>
</dbReference>
<dbReference type="OrthoDB" id="331699at2759"/>
<evidence type="ECO:0000256" key="2">
    <source>
        <dbReference type="ARBA" id="ARBA00022737"/>
    </source>
</evidence>
<dbReference type="CDD" id="cd03442">
    <property type="entry name" value="BFIT_BACH"/>
    <property type="match status" value="2"/>
</dbReference>
<dbReference type="Gene3D" id="3.10.129.10">
    <property type="entry name" value="Hotdog Thioesterase"/>
    <property type="match status" value="2"/>
</dbReference>
<gene>
    <name evidence="6" type="ORF">PROFUN_02024</name>
</gene>
<dbReference type="PANTHER" id="PTHR12655">
    <property type="entry name" value="ACYL-COA THIOESTERASE"/>
    <property type="match status" value="1"/>
</dbReference>
<dbReference type="GO" id="GO:0006637">
    <property type="term" value="P:acyl-CoA metabolic process"/>
    <property type="evidence" value="ECO:0007669"/>
    <property type="project" value="TreeGrafter"/>
</dbReference>
<comment type="caution">
    <text evidence="6">The sequence shown here is derived from an EMBL/GenBank/DDBJ whole genome shotgun (WGS) entry which is preliminary data.</text>
</comment>
<feature type="domain" description="HotDog ACOT-type" evidence="5">
    <location>
        <begin position="245"/>
        <end position="357"/>
    </location>
</feature>
<feature type="domain" description="HotDog ACOT-type" evidence="5">
    <location>
        <begin position="64"/>
        <end position="180"/>
    </location>
</feature>
<proteinExistence type="inferred from homology"/>
<evidence type="ECO:0000256" key="4">
    <source>
        <dbReference type="ARBA" id="ARBA00022946"/>
    </source>
</evidence>
<dbReference type="Proteomes" id="UP000241769">
    <property type="component" value="Unassembled WGS sequence"/>
</dbReference>
<dbReference type="InParanoid" id="A0A2P6NB66"/>
<dbReference type="SUPFAM" id="SSF54637">
    <property type="entry name" value="Thioesterase/thiol ester dehydrase-isomerase"/>
    <property type="match status" value="2"/>
</dbReference>
<dbReference type="GO" id="GO:0005739">
    <property type="term" value="C:mitochondrion"/>
    <property type="evidence" value="ECO:0007669"/>
    <property type="project" value="TreeGrafter"/>
</dbReference>